<dbReference type="AlphaFoldDB" id="A0A8K0IHE0"/>
<evidence type="ECO:0000313" key="3">
    <source>
        <dbReference type="Proteomes" id="UP000797356"/>
    </source>
</evidence>
<comment type="caution">
    <text evidence="2">The sequence shown here is derived from an EMBL/GenBank/DDBJ whole genome shotgun (WGS) entry which is preliminary data.</text>
</comment>
<evidence type="ECO:0000256" key="1">
    <source>
        <dbReference type="ARBA" id="ARBA00009755"/>
    </source>
</evidence>
<dbReference type="EMBL" id="CM017879">
    <property type="protein sequence ID" value="KAG1358657.1"/>
    <property type="molecule type" value="Genomic_DNA"/>
</dbReference>
<reference evidence="2" key="1">
    <citation type="journal article" date="2017" name="Gigascience">
        <title>The genome draft of coconut (Cocos nucifera).</title>
        <authorList>
            <person name="Xiao Y."/>
            <person name="Xu P."/>
            <person name="Fan H."/>
            <person name="Baudouin L."/>
            <person name="Xia W."/>
            <person name="Bocs S."/>
            <person name="Xu J."/>
            <person name="Li Q."/>
            <person name="Guo A."/>
            <person name="Zhou L."/>
            <person name="Li J."/>
            <person name="Wu Y."/>
            <person name="Ma Z."/>
            <person name="Armero A."/>
            <person name="Issali A.E."/>
            <person name="Liu N."/>
            <person name="Peng M."/>
            <person name="Yang Y."/>
        </authorList>
    </citation>
    <scope>NUCLEOTIDE SEQUENCE</scope>
    <source>
        <tissue evidence="2">Spear leaf of Hainan Tall coconut</tissue>
    </source>
</reference>
<gene>
    <name evidence="2" type="ORF">COCNU_08G001030</name>
</gene>
<dbReference type="GO" id="GO:0016104">
    <property type="term" value="P:triterpenoid biosynthetic process"/>
    <property type="evidence" value="ECO:0007669"/>
    <property type="project" value="InterPro"/>
</dbReference>
<protein>
    <submittedName>
        <fullName evidence="2">Putative Cycloartenol synthase</fullName>
    </submittedName>
</protein>
<dbReference type="InterPro" id="IPR018333">
    <property type="entry name" value="Squalene_cyclase"/>
</dbReference>
<dbReference type="GO" id="GO:0031559">
    <property type="term" value="F:oxidosqualene cyclase activity"/>
    <property type="evidence" value="ECO:0007669"/>
    <property type="project" value="UniProtKB-ARBA"/>
</dbReference>
<proteinExistence type="inferred from homology"/>
<reference evidence="2" key="2">
    <citation type="submission" date="2019-07" db="EMBL/GenBank/DDBJ databases">
        <authorList>
            <person name="Yang Y."/>
            <person name="Bocs S."/>
            <person name="Baudouin L."/>
        </authorList>
    </citation>
    <scope>NUCLEOTIDE SEQUENCE</scope>
    <source>
        <tissue evidence="2">Spear leaf of Hainan Tall coconut</tissue>
    </source>
</reference>
<accession>A0A8K0IHE0</accession>
<dbReference type="PANTHER" id="PTHR11764">
    <property type="entry name" value="TERPENE CYCLASE/MUTASE FAMILY MEMBER"/>
    <property type="match status" value="1"/>
</dbReference>
<comment type="similarity">
    <text evidence="1">Belongs to the terpene cyclase/mutase family.</text>
</comment>
<dbReference type="InterPro" id="IPR008930">
    <property type="entry name" value="Terpenoid_cyclase/PrenylTrfase"/>
</dbReference>
<dbReference type="GO" id="GO:0005811">
    <property type="term" value="C:lipid droplet"/>
    <property type="evidence" value="ECO:0007669"/>
    <property type="project" value="InterPro"/>
</dbReference>
<dbReference type="Proteomes" id="UP000797356">
    <property type="component" value="Chromosome 8"/>
</dbReference>
<evidence type="ECO:0000313" key="2">
    <source>
        <dbReference type="EMBL" id="KAG1358657.1"/>
    </source>
</evidence>
<name>A0A8K0IHE0_COCNU</name>
<sequence>MWRLKIAEGDNPMLRTVNNFVGRQKWEFDPNLGTPEELAKVEEARENYRKHRFEIKHNADLIMRIQEDSYNRTPLVQNIICSFLHKVVEPIFISWPGKKLREKALNTLLQQIHYEDENTRYVCYGSINKVSRKMALFLFLST</sequence>
<keyword evidence="3" id="KW-1185">Reference proteome</keyword>
<dbReference type="PANTHER" id="PTHR11764:SF20">
    <property type="entry name" value="LANOSTEROL SYNTHASE"/>
    <property type="match status" value="1"/>
</dbReference>
<dbReference type="OrthoDB" id="685449at2759"/>
<dbReference type="Gene3D" id="1.50.10.20">
    <property type="match status" value="1"/>
</dbReference>
<dbReference type="SUPFAM" id="SSF48239">
    <property type="entry name" value="Terpenoid cyclases/Protein prenyltransferases"/>
    <property type="match status" value="1"/>
</dbReference>
<organism evidence="2 3">
    <name type="scientific">Cocos nucifera</name>
    <name type="common">Coconut palm</name>
    <dbReference type="NCBI Taxonomy" id="13894"/>
    <lineage>
        <taxon>Eukaryota</taxon>
        <taxon>Viridiplantae</taxon>
        <taxon>Streptophyta</taxon>
        <taxon>Embryophyta</taxon>
        <taxon>Tracheophyta</taxon>
        <taxon>Spermatophyta</taxon>
        <taxon>Magnoliopsida</taxon>
        <taxon>Liliopsida</taxon>
        <taxon>Arecaceae</taxon>
        <taxon>Arecoideae</taxon>
        <taxon>Cocoseae</taxon>
        <taxon>Attaleinae</taxon>
        <taxon>Cocos</taxon>
    </lineage>
</organism>